<comment type="caution">
    <text evidence="2">The sequence shown here is derived from an EMBL/GenBank/DDBJ whole genome shotgun (WGS) entry which is preliminary data.</text>
</comment>
<dbReference type="AlphaFoldDB" id="A0ABD2Z0Y4"/>
<dbReference type="Pfam" id="PF14291">
    <property type="entry name" value="DUF4371"/>
    <property type="match status" value="1"/>
</dbReference>
<reference evidence="2 3" key="1">
    <citation type="submission" date="2024-11" db="EMBL/GenBank/DDBJ databases">
        <title>A near-complete genome assembly of Cinchona calisaya.</title>
        <authorList>
            <person name="Lian D.C."/>
            <person name="Zhao X.W."/>
            <person name="Wei L."/>
        </authorList>
    </citation>
    <scope>NUCLEOTIDE SEQUENCE [LARGE SCALE GENOMIC DNA]</scope>
    <source>
        <tissue evidence="2">Nenye</tissue>
    </source>
</reference>
<dbReference type="EMBL" id="JBJUIK010000011">
    <property type="protein sequence ID" value="KAL3513178.1"/>
    <property type="molecule type" value="Genomic_DNA"/>
</dbReference>
<evidence type="ECO:0000259" key="1">
    <source>
        <dbReference type="Pfam" id="PF14291"/>
    </source>
</evidence>
<evidence type="ECO:0000313" key="3">
    <source>
        <dbReference type="Proteomes" id="UP001630127"/>
    </source>
</evidence>
<dbReference type="Proteomes" id="UP001630127">
    <property type="component" value="Unassembled WGS sequence"/>
</dbReference>
<keyword evidence="3" id="KW-1185">Reference proteome</keyword>
<sequence length="100" mass="11814">MWMVIRTHCIKMSQCYHDLKNSLQHLDIIIDRQISEQVAKNRLQLQVSIDDAKWCVYQAAAFRAQYESVKSSNRDNFFELKKHTASYDKDVIRVVLRNAP</sequence>
<name>A0ABD2Z0Y4_9GENT</name>
<accession>A0ABD2Z0Y4</accession>
<gene>
    <name evidence="2" type="ORF">ACH5RR_025895</name>
</gene>
<protein>
    <recommendedName>
        <fullName evidence="1">DUF4371 domain-containing protein</fullName>
    </recommendedName>
</protein>
<dbReference type="InterPro" id="IPR025398">
    <property type="entry name" value="DUF4371"/>
</dbReference>
<feature type="domain" description="DUF4371" evidence="1">
    <location>
        <begin position="17"/>
        <end position="100"/>
    </location>
</feature>
<evidence type="ECO:0000313" key="2">
    <source>
        <dbReference type="EMBL" id="KAL3513178.1"/>
    </source>
</evidence>
<proteinExistence type="predicted"/>
<organism evidence="2 3">
    <name type="scientific">Cinchona calisaya</name>
    <dbReference type="NCBI Taxonomy" id="153742"/>
    <lineage>
        <taxon>Eukaryota</taxon>
        <taxon>Viridiplantae</taxon>
        <taxon>Streptophyta</taxon>
        <taxon>Embryophyta</taxon>
        <taxon>Tracheophyta</taxon>
        <taxon>Spermatophyta</taxon>
        <taxon>Magnoliopsida</taxon>
        <taxon>eudicotyledons</taxon>
        <taxon>Gunneridae</taxon>
        <taxon>Pentapetalae</taxon>
        <taxon>asterids</taxon>
        <taxon>lamiids</taxon>
        <taxon>Gentianales</taxon>
        <taxon>Rubiaceae</taxon>
        <taxon>Cinchonoideae</taxon>
        <taxon>Cinchoneae</taxon>
        <taxon>Cinchona</taxon>
    </lineage>
</organism>